<keyword evidence="1" id="KW-0472">Membrane</keyword>
<keyword evidence="3" id="KW-1185">Reference proteome</keyword>
<keyword evidence="1" id="KW-0812">Transmembrane</keyword>
<dbReference type="RefSeq" id="WP_182582384.1">
    <property type="nucleotide sequence ID" value="NZ_JABVCQ010000005.1"/>
</dbReference>
<dbReference type="Pfam" id="PF11067">
    <property type="entry name" value="DUF2868"/>
    <property type="match status" value="1"/>
</dbReference>
<feature type="transmembrane region" description="Helical" evidence="1">
    <location>
        <begin position="364"/>
        <end position="387"/>
    </location>
</feature>
<accession>A0A839HFP5</accession>
<name>A0A839HFP5_9GAMM</name>
<dbReference type="AlphaFoldDB" id="A0A839HFP5"/>
<reference evidence="2 3" key="1">
    <citation type="journal article" date="2020" name="Arch. Microbiol.">
        <title>The genome sequence of the giant phototrophic gammaproteobacterium Thiospirillum jenense gives insight into its physiological properties and phylogenetic relationships.</title>
        <authorList>
            <person name="Imhoff J.F."/>
            <person name="Meyer T.E."/>
            <person name="Kyndt J.A."/>
        </authorList>
    </citation>
    <scope>NUCLEOTIDE SEQUENCE [LARGE SCALE GENOMIC DNA]</scope>
    <source>
        <strain evidence="2 3">DSM 216</strain>
    </source>
</reference>
<feature type="transmembrane region" description="Helical" evidence="1">
    <location>
        <begin position="273"/>
        <end position="294"/>
    </location>
</feature>
<protein>
    <submittedName>
        <fullName evidence="2">DUF2868 domain-containing protein</fullName>
    </submittedName>
</protein>
<gene>
    <name evidence="2" type="ORF">HUK38_03025</name>
</gene>
<proteinExistence type="predicted"/>
<sequence>MDALLRHLSHWLLRLLPPERQQQLLTTLHPFWQQLQPRLAQLRATLSGNTDSATDPAAVWHIADVFDFDHYVDADEQTLRDQPRQRKQLAQRDRTLYLEHIKPVVAATEHSLTHRRAALRHWLEMRRQNESPDLRELLPGAAFERSQRLLTLALALIGMIVGGSLASILLQYDGHTPVSITWYLFWLVFLQLLLVGGTATVWALRRARPMQKVAEDVSWLARALQPAFTRLAAWLQHQRLAHLPADIRNQAQASRGQFTAQVALYGRAAYLPLLIPIQALGIGFNLGAILITVLTELFSDLAFGWGTALNIDAQTVYHFTRFIALPWGWLFGEGTGYPSLAAIEGTRILLKNPLAWSSGEYLRAWRWFLIFAVISYGLMPRLLLLWLSIRTQAHTLANLPFTHQQTQALYARLLAPSLETATSGSGVGPAMPIPAALPVSSTTELQTSAPSFTSPATAAPSLAMNELTTAELTANETAAGELTATDFTANETAAVELIKTVPPPLAKAIAPPPLAKGGRGDLSTPSADAIIQPPAPGIAADACILLIHLDIADILTADDHTRLQQLLLQASGWRVVTTVTFGGNTAIADQAIALLETSRWESPPARVALLTDGSQPPITEHLRFLRRVRAAIGQQAALLLALTGDPDGDDPLPPVRPFDLIDWQRKIDQLGDPYLRLMPLLPDDNDETVGGAE</sequence>
<dbReference type="Proteomes" id="UP000548632">
    <property type="component" value="Unassembled WGS sequence"/>
</dbReference>
<feature type="transmembrane region" description="Helical" evidence="1">
    <location>
        <begin position="182"/>
        <end position="204"/>
    </location>
</feature>
<dbReference type="InterPro" id="IPR021296">
    <property type="entry name" value="DUF2868"/>
</dbReference>
<evidence type="ECO:0000313" key="2">
    <source>
        <dbReference type="EMBL" id="MBB1125202.1"/>
    </source>
</evidence>
<comment type="caution">
    <text evidence="2">The sequence shown here is derived from an EMBL/GenBank/DDBJ whole genome shotgun (WGS) entry which is preliminary data.</text>
</comment>
<evidence type="ECO:0000313" key="3">
    <source>
        <dbReference type="Proteomes" id="UP000548632"/>
    </source>
</evidence>
<organism evidence="2 3">
    <name type="scientific">Thiospirillum jenense</name>
    <dbReference type="NCBI Taxonomy" id="1653858"/>
    <lineage>
        <taxon>Bacteria</taxon>
        <taxon>Pseudomonadati</taxon>
        <taxon>Pseudomonadota</taxon>
        <taxon>Gammaproteobacteria</taxon>
        <taxon>Chromatiales</taxon>
        <taxon>Chromatiaceae</taxon>
        <taxon>Thiospirillum</taxon>
    </lineage>
</organism>
<feature type="transmembrane region" description="Helical" evidence="1">
    <location>
        <begin position="149"/>
        <end position="170"/>
    </location>
</feature>
<dbReference type="EMBL" id="JABVCQ010000005">
    <property type="protein sequence ID" value="MBB1125202.1"/>
    <property type="molecule type" value="Genomic_DNA"/>
</dbReference>
<evidence type="ECO:0000256" key="1">
    <source>
        <dbReference type="SAM" id="Phobius"/>
    </source>
</evidence>
<keyword evidence="1" id="KW-1133">Transmembrane helix</keyword>